<name>A0A2I0IGU3_PUNGR</name>
<gene>
    <name evidence="2" type="ORF">CRG98_036385</name>
</gene>
<proteinExistence type="predicted"/>
<organism evidence="2 3">
    <name type="scientific">Punica granatum</name>
    <name type="common">Pomegranate</name>
    <dbReference type="NCBI Taxonomy" id="22663"/>
    <lineage>
        <taxon>Eukaryota</taxon>
        <taxon>Viridiplantae</taxon>
        <taxon>Streptophyta</taxon>
        <taxon>Embryophyta</taxon>
        <taxon>Tracheophyta</taxon>
        <taxon>Spermatophyta</taxon>
        <taxon>Magnoliopsida</taxon>
        <taxon>eudicotyledons</taxon>
        <taxon>Gunneridae</taxon>
        <taxon>Pentapetalae</taxon>
        <taxon>rosids</taxon>
        <taxon>malvids</taxon>
        <taxon>Myrtales</taxon>
        <taxon>Lythraceae</taxon>
        <taxon>Punica</taxon>
    </lineage>
</organism>
<dbReference type="Proteomes" id="UP000233551">
    <property type="component" value="Unassembled WGS sequence"/>
</dbReference>
<feature type="compositionally biased region" description="Polar residues" evidence="1">
    <location>
        <begin position="119"/>
        <end position="131"/>
    </location>
</feature>
<evidence type="ECO:0000256" key="1">
    <source>
        <dbReference type="SAM" id="MobiDB-lite"/>
    </source>
</evidence>
<keyword evidence="3" id="KW-1185">Reference proteome</keyword>
<feature type="compositionally biased region" description="Basic and acidic residues" evidence="1">
    <location>
        <begin position="48"/>
        <end position="58"/>
    </location>
</feature>
<protein>
    <submittedName>
        <fullName evidence="2">Uncharacterized protein</fullName>
    </submittedName>
</protein>
<feature type="compositionally biased region" description="Basic and acidic residues" evidence="1">
    <location>
        <begin position="22"/>
        <end position="38"/>
    </location>
</feature>
<evidence type="ECO:0000313" key="3">
    <source>
        <dbReference type="Proteomes" id="UP000233551"/>
    </source>
</evidence>
<accession>A0A2I0IGU3</accession>
<evidence type="ECO:0000313" key="2">
    <source>
        <dbReference type="EMBL" id="PKI43219.1"/>
    </source>
</evidence>
<dbReference type="AlphaFoldDB" id="A0A2I0IGU3"/>
<comment type="caution">
    <text evidence="2">The sequence shown here is derived from an EMBL/GenBank/DDBJ whole genome shotgun (WGS) entry which is preliminary data.</text>
</comment>
<sequence length="131" mass="14512">MVEGRLKTRSCHGRGENWTGSDRQRESSATSKREREAVAIRIHHHTERRGGGEGRCHSPESPFHLPHKSKLQSGGGEVPLHRDKTTHRKKTTGLSHPVKKTTEPGRTDSSCQDRDDDALTTSESDVIASPT</sequence>
<dbReference type="EMBL" id="PGOL01003071">
    <property type="protein sequence ID" value="PKI43219.1"/>
    <property type="molecule type" value="Genomic_DNA"/>
</dbReference>
<reference evidence="2 3" key="1">
    <citation type="submission" date="2017-11" db="EMBL/GenBank/DDBJ databases">
        <title>De-novo sequencing of pomegranate (Punica granatum L.) genome.</title>
        <authorList>
            <person name="Akparov Z."/>
            <person name="Amiraslanov A."/>
            <person name="Hajiyeva S."/>
            <person name="Abbasov M."/>
            <person name="Kaur K."/>
            <person name="Hamwieh A."/>
            <person name="Solovyev V."/>
            <person name="Salamov A."/>
            <person name="Braich B."/>
            <person name="Kosarev P."/>
            <person name="Mahmoud A."/>
            <person name="Hajiyev E."/>
            <person name="Babayeva S."/>
            <person name="Izzatullayeva V."/>
            <person name="Mammadov A."/>
            <person name="Mammadov A."/>
            <person name="Sharifova S."/>
            <person name="Ojaghi J."/>
            <person name="Eynullazada K."/>
            <person name="Bayramov B."/>
            <person name="Abdulazimova A."/>
            <person name="Shahmuradov I."/>
        </authorList>
    </citation>
    <scope>NUCLEOTIDE SEQUENCE [LARGE SCALE GENOMIC DNA]</scope>
    <source>
        <strain evidence="3">cv. AG2017</strain>
        <tissue evidence="2">Leaf</tissue>
    </source>
</reference>
<feature type="region of interest" description="Disordered" evidence="1">
    <location>
        <begin position="1"/>
        <end position="131"/>
    </location>
</feature>